<reference evidence="1 2" key="1">
    <citation type="submission" date="2018-02" db="EMBL/GenBank/DDBJ databases">
        <authorList>
            <person name="Dubost A."/>
        </authorList>
    </citation>
    <scope>NUCLEOTIDE SEQUENCE [LARGE SCALE GENOMIC DNA]</scope>
    <source>
        <strain evidence="2">JV551A3</strain>
    </source>
</reference>
<dbReference type="AlphaFoldDB" id="A0AAQ1STR4"/>
<protein>
    <submittedName>
        <fullName evidence="1">Uncharacterized protein</fullName>
    </submittedName>
</protein>
<keyword evidence="2" id="KW-1185">Reference proteome</keyword>
<comment type="caution">
    <text evidence="1">The sequence shown here is derived from an EMBL/GenBank/DDBJ whole genome shotgun (WGS) entry which is preliminary data.</text>
</comment>
<sequence length="59" mass="6839">MPGRVDHGRCFHCLVPRSRHHGLRPSMAFCPFLGLEQRVCQPKHEEYVSKQILVALDVR</sequence>
<accession>A0AAQ1STR4</accession>
<name>A0AAQ1STR4_9PSED</name>
<evidence type="ECO:0000313" key="2">
    <source>
        <dbReference type="Proteomes" id="UP000294335"/>
    </source>
</evidence>
<dbReference type="Proteomes" id="UP000294335">
    <property type="component" value="Unassembled WGS sequence"/>
</dbReference>
<proteinExistence type="predicted"/>
<organism evidence="1 2">
    <name type="scientific">Pseudomonas inefficax</name>
    <dbReference type="NCBI Taxonomy" id="2078786"/>
    <lineage>
        <taxon>Bacteria</taxon>
        <taxon>Pseudomonadati</taxon>
        <taxon>Pseudomonadota</taxon>
        <taxon>Gammaproteobacteria</taxon>
        <taxon>Pseudomonadales</taxon>
        <taxon>Pseudomonadaceae</taxon>
        <taxon>Pseudomonas</taxon>
    </lineage>
</organism>
<gene>
    <name evidence="1" type="ORF">JV551A3_V1_1320047</name>
</gene>
<dbReference type="EMBL" id="OPYN01000132">
    <property type="protein sequence ID" value="SPO61301.1"/>
    <property type="molecule type" value="Genomic_DNA"/>
</dbReference>
<evidence type="ECO:0000313" key="1">
    <source>
        <dbReference type="EMBL" id="SPO61301.1"/>
    </source>
</evidence>